<accession>A0A076EV50</accession>
<dbReference type="Pfam" id="PF11887">
    <property type="entry name" value="Mce4_CUP1"/>
    <property type="match status" value="1"/>
</dbReference>
<dbReference type="AlphaFoldDB" id="A0A076EV50"/>
<dbReference type="EMBL" id="CP008947">
    <property type="protein sequence ID" value="AII09208.1"/>
    <property type="molecule type" value="Genomic_DNA"/>
</dbReference>
<dbReference type="Proteomes" id="UP000028488">
    <property type="component" value="Chromosome"/>
</dbReference>
<evidence type="ECO:0000313" key="9">
    <source>
        <dbReference type="Proteomes" id="UP001066327"/>
    </source>
</evidence>
<protein>
    <submittedName>
        <fullName evidence="3">ABC transporter substrate-binding protein</fullName>
    </submittedName>
    <submittedName>
        <fullName evidence="4">MCE family protein</fullName>
    </submittedName>
</protein>
<dbReference type="RefSeq" id="WP_005564073.1">
    <property type="nucleotide sequence ID" value="NZ_CAJUXZ010000001.1"/>
</dbReference>
<organism evidence="3 7">
    <name type="scientific">Rhodococcus opacus</name>
    <name type="common">Nocardia opaca</name>
    <dbReference type="NCBI Taxonomy" id="37919"/>
    <lineage>
        <taxon>Bacteria</taxon>
        <taxon>Bacillati</taxon>
        <taxon>Actinomycetota</taxon>
        <taxon>Actinomycetes</taxon>
        <taxon>Mycobacteriales</taxon>
        <taxon>Nocardiaceae</taxon>
        <taxon>Rhodococcus</taxon>
    </lineage>
</organism>
<dbReference type="EMBL" id="PUIO01000036">
    <property type="protein sequence ID" value="PQP21208.1"/>
    <property type="molecule type" value="Genomic_DNA"/>
</dbReference>
<dbReference type="NCBIfam" id="TIGR00996">
    <property type="entry name" value="Mtu_fam_mce"/>
    <property type="match status" value="1"/>
</dbReference>
<evidence type="ECO:0000259" key="1">
    <source>
        <dbReference type="Pfam" id="PF02470"/>
    </source>
</evidence>
<dbReference type="Proteomes" id="UP000239290">
    <property type="component" value="Unassembled WGS sequence"/>
</dbReference>
<dbReference type="InterPro" id="IPR003399">
    <property type="entry name" value="Mce/MlaD"/>
</dbReference>
<reference evidence="5" key="2">
    <citation type="journal article" date="2018" name="Genome Announc.">
        <title>Draft Genome Sequence of Rhodococcus opacus Strain 04-OD7, Which Can Mobilize Phosphate.</title>
        <authorList>
            <person name="Zheng B.X."/>
            <person name="Zhang H.K."/>
            <person name="Ding K."/>
        </authorList>
    </citation>
    <scope>NUCLEOTIDE SEQUENCE</scope>
    <source>
        <strain evidence="5">04-OD7</strain>
    </source>
</reference>
<reference evidence="6" key="6">
    <citation type="submission" date="2023-07" db="EMBL/GenBank/DDBJ databases">
        <title>Genomic analysis of Rhodococcus opacus VOC-14 with glycol ethers degradation activity.</title>
        <authorList>
            <person name="Narkevich D.A."/>
            <person name="Hlushen A.M."/>
            <person name="Akhremchuk A.E."/>
            <person name="Sikolenko M.A."/>
            <person name="Valentovich L.N."/>
        </authorList>
    </citation>
    <scope>NUCLEOTIDE SEQUENCE</scope>
    <source>
        <strain evidence="6">VOC-14</strain>
    </source>
</reference>
<reference evidence="5" key="4">
    <citation type="submission" date="2018-02" db="EMBL/GenBank/DDBJ databases">
        <authorList>
            <person name="Cohen D.B."/>
            <person name="Kent A.D."/>
        </authorList>
    </citation>
    <scope>NUCLEOTIDE SEQUENCE</scope>
    <source>
        <strain evidence="5">04-OD7</strain>
    </source>
</reference>
<evidence type="ECO:0000313" key="3">
    <source>
        <dbReference type="EMBL" id="AII09208.1"/>
    </source>
</evidence>
<evidence type="ECO:0000259" key="2">
    <source>
        <dbReference type="Pfam" id="PF11887"/>
    </source>
</evidence>
<gene>
    <name evidence="5" type="ORF">C5613_26005</name>
    <name evidence="3" type="ORF">EP51_33075</name>
    <name evidence="4" type="ORF">O4328_03960</name>
    <name evidence="6" type="ORF">Q5707_29230</name>
</gene>
<dbReference type="GO" id="GO:0005576">
    <property type="term" value="C:extracellular region"/>
    <property type="evidence" value="ECO:0007669"/>
    <property type="project" value="TreeGrafter"/>
</dbReference>
<dbReference type="InterPro" id="IPR052336">
    <property type="entry name" value="MlaD_Phospholipid_Transporter"/>
</dbReference>
<reference evidence="8" key="3">
    <citation type="submission" date="2018-02" db="EMBL/GenBank/DDBJ databases">
        <title>Draft genome sequencing of Rhodococcus opacus KU647198.</title>
        <authorList>
            <person name="Zheng B.-X."/>
        </authorList>
    </citation>
    <scope>NUCLEOTIDE SEQUENCE [LARGE SCALE GENOMIC DNA]</scope>
    <source>
        <strain evidence="8">04-OD7</strain>
    </source>
</reference>
<evidence type="ECO:0000313" key="8">
    <source>
        <dbReference type="Proteomes" id="UP000239290"/>
    </source>
</evidence>
<keyword evidence="9" id="KW-1185">Reference proteome</keyword>
<dbReference type="Proteomes" id="UP001066327">
    <property type="component" value="Unassembled WGS sequence"/>
</dbReference>
<dbReference type="Proteomes" id="UP001231166">
    <property type="component" value="Chromosome"/>
</dbReference>
<sequence length="331" mass="35458">MSRRRSPAVAGALGILVVLLATLSAFFLDSLPFIGAGSTYHAEFTEAAGLKPSNEVRIAGVKVGKVTSVELDGDHVDVAFKVSDAWVGNETSASIQIKTILGQKYLALDPRGSDTLNPSDVIPLDRTTSPYDVIEAFSAAAQTVGDIDSDQLAQSMVTLSQAFEGTPTEIRASLDGVSRLSQTIASRDQELQKLFDATGKTTKVLADRNAEFNRLISDAGLLLGELNSRQQSISQLLTGTQRLSQQLTGLVRDNEAAIGPALEQLDGVVEILKANNENLDKAMKLYEPFVRLYTNVVGNGRWFDQVVVNLLPPGLPDIPGPRDPVRTLGGN</sequence>
<dbReference type="InterPro" id="IPR005693">
    <property type="entry name" value="Mce"/>
</dbReference>
<dbReference type="PRINTS" id="PR01782">
    <property type="entry name" value="MCEVIRFACTOR"/>
</dbReference>
<dbReference type="InterPro" id="IPR024516">
    <property type="entry name" value="Mce_C"/>
</dbReference>
<name>A0A076EV50_RHOOP</name>
<reference evidence="3 7" key="1">
    <citation type="submission" date="2014-07" db="EMBL/GenBank/DDBJ databases">
        <title>Genome Sequence of Rhodococcus opacus Strain R7, a Biodegrader of Mono- and Polycyclic Aromatic Hydrocarbons.</title>
        <authorList>
            <person name="Di Gennaro P."/>
            <person name="Zampolli J."/>
            <person name="Presti I."/>
            <person name="Cappelletti M."/>
            <person name="D'Ursi P."/>
            <person name="Orro A."/>
            <person name="Mezzelani A."/>
            <person name="Milanesi L."/>
        </authorList>
    </citation>
    <scope>NUCLEOTIDE SEQUENCE [LARGE SCALE GENOMIC DNA]</scope>
    <source>
        <strain evidence="3 7">R7</strain>
    </source>
</reference>
<feature type="domain" description="Mammalian cell entry C-terminal" evidence="2">
    <location>
        <begin position="115"/>
        <end position="301"/>
    </location>
</feature>
<dbReference type="PANTHER" id="PTHR33371:SF18">
    <property type="entry name" value="MCE-FAMILY PROTEIN MCE3C"/>
    <property type="match status" value="1"/>
</dbReference>
<dbReference type="eggNOG" id="COG1463">
    <property type="taxonomic scope" value="Bacteria"/>
</dbReference>
<feature type="domain" description="Mce/MlaD" evidence="1">
    <location>
        <begin position="37"/>
        <end position="110"/>
    </location>
</feature>
<dbReference type="EMBL" id="CP130953">
    <property type="protein sequence ID" value="WLF45943.1"/>
    <property type="molecule type" value="Genomic_DNA"/>
</dbReference>
<proteinExistence type="predicted"/>
<dbReference type="PANTHER" id="PTHR33371">
    <property type="entry name" value="INTERMEMBRANE PHOSPHOLIPID TRANSPORT SYSTEM BINDING PROTEIN MLAD-RELATED"/>
    <property type="match status" value="1"/>
</dbReference>
<reference evidence="4" key="5">
    <citation type="submission" date="2022-12" db="EMBL/GenBank/DDBJ databases">
        <authorList>
            <person name="Krivoruchko A.V."/>
            <person name="Elkin A."/>
        </authorList>
    </citation>
    <scope>NUCLEOTIDE SEQUENCE</scope>
    <source>
        <strain evidence="4">IEGM 249</strain>
    </source>
</reference>
<dbReference type="EMBL" id="JAPWIS010000002">
    <property type="protein sequence ID" value="MCZ4582849.1"/>
    <property type="molecule type" value="Genomic_DNA"/>
</dbReference>
<dbReference type="Pfam" id="PF02470">
    <property type="entry name" value="MlaD"/>
    <property type="match status" value="1"/>
</dbReference>
<evidence type="ECO:0000313" key="5">
    <source>
        <dbReference type="EMBL" id="PQP21208.1"/>
    </source>
</evidence>
<evidence type="ECO:0000313" key="6">
    <source>
        <dbReference type="EMBL" id="WLF45943.1"/>
    </source>
</evidence>
<evidence type="ECO:0000313" key="4">
    <source>
        <dbReference type="EMBL" id="MCZ4582849.1"/>
    </source>
</evidence>
<evidence type="ECO:0000313" key="7">
    <source>
        <dbReference type="Proteomes" id="UP000028488"/>
    </source>
</evidence>